<reference evidence="2" key="1">
    <citation type="submission" date="2016-10" db="EMBL/GenBank/DDBJ databases">
        <authorList>
            <person name="Varghese N."/>
            <person name="Submissions S."/>
        </authorList>
    </citation>
    <scope>NUCLEOTIDE SEQUENCE [LARGE SCALE GENOMIC DNA]</scope>
    <source>
        <strain evidence="2">DSM 6150</strain>
    </source>
</reference>
<evidence type="ECO:0000313" key="1">
    <source>
        <dbReference type="EMBL" id="SFN82356.1"/>
    </source>
</evidence>
<dbReference type="EMBL" id="FOVE01000018">
    <property type="protein sequence ID" value="SFN82356.1"/>
    <property type="molecule type" value="Genomic_DNA"/>
</dbReference>
<gene>
    <name evidence="1" type="ORF">SAMN05660284_02343</name>
</gene>
<dbReference type="Pfam" id="PF03695">
    <property type="entry name" value="UPF0149"/>
    <property type="match status" value="1"/>
</dbReference>
<dbReference type="InterPro" id="IPR036255">
    <property type="entry name" value="YgfB-like_sf"/>
</dbReference>
<name>A0A1I5C6A6_9NEIS</name>
<sequence>MNTTLPVQLSDQEIDELAEFLYAKAPTDALSISELHGFLSAVVIGPELVLPNEWLPLIWGNGEEGEPEFADQAHAEHILSLIMRMYNSINDQVRDRPDEYFPIYMTAEEGNEPDIDDWCYGFMIGISLRHEAWQPLLEDEEMGDLLMPLIACAMEYCGDMPEGEAVPAEVRIELAKAIPSLVPVVYACWHQVEEMQPVSPRRTPGRRH</sequence>
<evidence type="ECO:0008006" key="3">
    <source>
        <dbReference type="Google" id="ProtNLM"/>
    </source>
</evidence>
<dbReference type="NCBIfam" id="TIGR02292">
    <property type="entry name" value="ygfB_yecA"/>
    <property type="match status" value="1"/>
</dbReference>
<dbReference type="SUPFAM" id="SSF101327">
    <property type="entry name" value="YgfB-like"/>
    <property type="match status" value="1"/>
</dbReference>
<dbReference type="STRING" id="83765.SAMN05660284_02343"/>
<dbReference type="Proteomes" id="UP000242869">
    <property type="component" value="Unassembled WGS sequence"/>
</dbReference>
<dbReference type="InterPro" id="IPR011978">
    <property type="entry name" value="YgfB-like"/>
</dbReference>
<dbReference type="Gene3D" id="1.20.120.740">
    <property type="entry name" value="YgfB uncharacterised protein family UPF0149, PF03695"/>
    <property type="match status" value="1"/>
</dbReference>
<evidence type="ECO:0000313" key="2">
    <source>
        <dbReference type="Proteomes" id="UP000242869"/>
    </source>
</evidence>
<organism evidence="1 2">
    <name type="scientific">Formivibrio citricus</name>
    <dbReference type="NCBI Taxonomy" id="83765"/>
    <lineage>
        <taxon>Bacteria</taxon>
        <taxon>Pseudomonadati</taxon>
        <taxon>Pseudomonadota</taxon>
        <taxon>Betaproteobacteria</taxon>
        <taxon>Neisseriales</taxon>
        <taxon>Chitinibacteraceae</taxon>
        <taxon>Formivibrio</taxon>
    </lineage>
</organism>
<protein>
    <recommendedName>
        <fullName evidence="3">YecA family protein</fullName>
    </recommendedName>
</protein>
<dbReference type="AlphaFoldDB" id="A0A1I5C6A6"/>
<dbReference type="OrthoDB" id="570299at2"/>
<accession>A0A1I5C6A6</accession>
<dbReference type="RefSeq" id="WP_091196667.1">
    <property type="nucleotide sequence ID" value="NZ_FOVE01000018.1"/>
</dbReference>
<keyword evidence="2" id="KW-1185">Reference proteome</keyword>
<proteinExistence type="predicted"/>